<organism evidence="2 3">
    <name type="scientific">Flaviaesturariibacter amylovorans</name>
    <dbReference type="NCBI Taxonomy" id="1084520"/>
    <lineage>
        <taxon>Bacteria</taxon>
        <taxon>Pseudomonadati</taxon>
        <taxon>Bacteroidota</taxon>
        <taxon>Chitinophagia</taxon>
        <taxon>Chitinophagales</taxon>
        <taxon>Chitinophagaceae</taxon>
        <taxon>Flaviaestuariibacter</taxon>
    </lineage>
</organism>
<dbReference type="EMBL" id="BAABGY010000007">
    <property type="protein sequence ID" value="GAA4331125.1"/>
    <property type="molecule type" value="Genomic_DNA"/>
</dbReference>
<evidence type="ECO:0000313" key="2">
    <source>
        <dbReference type="EMBL" id="GAA4331125.1"/>
    </source>
</evidence>
<gene>
    <name evidence="2" type="ORF">GCM10023184_22660</name>
</gene>
<dbReference type="Pfam" id="PF00144">
    <property type="entry name" value="Beta-lactamase"/>
    <property type="match status" value="1"/>
</dbReference>
<feature type="domain" description="Beta-lactamase-related" evidence="1">
    <location>
        <begin position="59"/>
        <end position="362"/>
    </location>
</feature>
<sequence length="378" mass="43325">MLLLASCQSGANNARIEPVDSVEQAVDLPTPTLPEETKRRLHDNIDAFMKRTGFLKNFSGSILIAKNGVPVYEYYQGFRDFKTKDSLSAETPLQIASTSKPFTAAAVLQLVEKGQVGLDDHLSKYFPGFPYPGVTVRTLLNHRSGLPNYINYMDRDKRWERRRMATNEDVIQSLLTWNIPRAYRPNAAFNYCNTNYVLLASIVEKVTGVPFPQYMKKNFFDRFGMTNTYVKTLQDPSFNQSFDRYWRPWDLDFSDGPYGDKNMYSTPRDLLKWDQAWYAGKVLSKAMADSAFTPNSNERPSLHNYGLGWRLLKAPNDKQVIYHNGHWHGFNSAFARLVHEQGTVIILSNKFNPAVYPFARALYNAFGNYDGRQPEAEE</sequence>
<comment type="caution">
    <text evidence="2">The sequence shown here is derived from an EMBL/GenBank/DDBJ whole genome shotgun (WGS) entry which is preliminary data.</text>
</comment>
<dbReference type="Gene3D" id="3.40.710.10">
    <property type="entry name" value="DD-peptidase/beta-lactamase superfamily"/>
    <property type="match status" value="1"/>
</dbReference>
<evidence type="ECO:0000313" key="3">
    <source>
        <dbReference type="Proteomes" id="UP001501725"/>
    </source>
</evidence>
<dbReference type="InterPro" id="IPR050491">
    <property type="entry name" value="AmpC-like"/>
</dbReference>
<accession>A0ABP8GX94</accession>
<dbReference type="Proteomes" id="UP001501725">
    <property type="component" value="Unassembled WGS sequence"/>
</dbReference>
<dbReference type="InterPro" id="IPR012338">
    <property type="entry name" value="Beta-lactam/transpept-like"/>
</dbReference>
<reference evidence="3" key="1">
    <citation type="journal article" date="2019" name="Int. J. Syst. Evol. Microbiol.">
        <title>The Global Catalogue of Microorganisms (GCM) 10K type strain sequencing project: providing services to taxonomists for standard genome sequencing and annotation.</title>
        <authorList>
            <consortium name="The Broad Institute Genomics Platform"/>
            <consortium name="The Broad Institute Genome Sequencing Center for Infectious Disease"/>
            <person name="Wu L."/>
            <person name="Ma J."/>
        </authorList>
    </citation>
    <scope>NUCLEOTIDE SEQUENCE [LARGE SCALE GENOMIC DNA]</scope>
    <source>
        <strain evidence="3">JCM 17919</strain>
    </source>
</reference>
<dbReference type="SUPFAM" id="SSF56601">
    <property type="entry name" value="beta-lactamase/transpeptidase-like"/>
    <property type="match status" value="1"/>
</dbReference>
<keyword evidence="3" id="KW-1185">Reference proteome</keyword>
<dbReference type="PANTHER" id="PTHR46825:SF9">
    <property type="entry name" value="BETA-LACTAMASE-RELATED DOMAIN-CONTAINING PROTEIN"/>
    <property type="match status" value="1"/>
</dbReference>
<keyword evidence="2" id="KW-0378">Hydrolase</keyword>
<proteinExistence type="predicted"/>
<dbReference type="InterPro" id="IPR001466">
    <property type="entry name" value="Beta-lactam-related"/>
</dbReference>
<protein>
    <submittedName>
        <fullName evidence="2">Serine hydrolase domain-containing protein</fullName>
    </submittedName>
</protein>
<dbReference type="GO" id="GO:0016787">
    <property type="term" value="F:hydrolase activity"/>
    <property type="evidence" value="ECO:0007669"/>
    <property type="project" value="UniProtKB-KW"/>
</dbReference>
<dbReference type="PANTHER" id="PTHR46825">
    <property type="entry name" value="D-ALANYL-D-ALANINE-CARBOXYPEPTIDASE/ENDOPEPTIDASE AMPH"/>
    <property type="match status" value="1"/>
</dbReference>
<evidence type="ECO:0000259" key="1">
    <source>
        <dbReference type="Pfam" id="PF00144"/>
    </source>
</evidence>
<name>A0ABP8GX94_9BACT</name>